<dbReference type="KEGG" id="vg:77946852"/>
<dbReference type="Proteomes" id="UP000501900">
    <property type="component" value="Genome"/>
</dbReference>
<accession>A0A6G8R6G2</accession>
<proteinExistence type="predicted"/>
<keyword evidence="2" id="KW-1185">Reference proteome</keyword>
<reference evidence="1 2" key="1">
    <citation type="submission" date="2020-03" db="EMBL/GenBank/DDBJ databases">
        <title>The Isolation and Genome Sequence of a Novel Cyanophage S-H34 from the Huanghai Sea, China.</title>
        <authorList>
            <person name="Jiang T."/>
        </authorList>
    </citation>
    <scope>NUCLEOTIDE SEQUENCE [LARGE SCALE GENOMIC DNA]</scope>
</reference>
<organism evidence="1 2">
    <name type="scientific">Synechococcus phage S-H34</name>
    <dbReference type="NCBI Taxonomy" id="2718942"/>
    <lineage>
        <taxon>Viruses</taxon>
        <taxon>Duplodnaviria</taxon>
        <taxon>Heunggongvirae</taxon>
        <taxon>Uroviricota</taxon>
        <taxon>Caudoviricetes</taxon>
        <taxon>Pantevenvirales</taxon>
        <taxon>Kyanoviridae</taxon>
        <taxon>Makaravirus</taxon>
        <taxon>Makaravirus thirtyfour</taxon>
    </lineage>
</organism>
<dbReference type="GeneID" id="77946852"/>
<evidence type="ECO:0000313" key="2">
    <source>
        <dbReference type="Proteomes" id="UP000501900"/>
    </source>
</evidence>
<protein>
    <submittedName>
        <fullName evidence="1">Uncharacterized protein</fullName>
    </submittedName>
</protein>
<sequence>MNATDNLIMGQLEFYADRVAHFTHDEPNAELADFFRAQAQSLLEVEDSLEIMTLTYHRVMSDSYGVEFEIQHGDPELMFGGF</sequence>
<dbReference type="EMBL" id="MT162467">
    <property type="protein sequence ID" value="QIN96974.1"/>
    <property type="molecule type" value="Genomic_DNA"/>
</dbReference>
<evidence type="ECO:0000313" key="1">
    <source>
        <dbReference type="EMBL" id="QIN96974.1"/>
    </source>
</evidence>
<dbReference type="RefSeq" id="YP_010670642.1">
    <property type="nucleotide sequence ID" value="NC_070965.1"/>
</dbReference>
<name>A0A6G8R6G2_9CAUD</name>